<reference evidence="5" key="1">
    <citation type="journal article" date="2019" name="Int. J. Syst. Evol. Microbiol.">
        <title>The Global Catalogue of Microorganisms (GCM) 10K type strain sequencing project: providing services to taxonomists for standard genome sequencing and annotation.</title>
        <authorList>
            <consortium name="The Broad Institute Genomics Platform"/>
            <consortium name="The Broad Institute Genome Sequencing Center for Infectious Disease"/>
            <person name="Wu L."/>
            <person name="Ma J."/>
        </authorList>
    </citation>
    <scope>NUCLEOTIDE SEQUENCE [LARGE SCALE GENOMIC DNA]</scope>
    <source>
        <strain evidence="5">JCM 16898</strain>
    </source>
</reference>
<dbReference type="SUPFAM" id="SSF54373">
    <property type="entry name" value="FAD-linked reductases, C-terminal domain"/>
    <property type="match status" value="1"/>
</dbReference>
<feature type="domain" description="FAD-binding" evidence="3">
    <location>
        <begin position="7"/>
        <end position="348"/>
    </location>
</feature>
<name>A0ABP6X6B1_9PSEU</name>
<dbReference type="Pfam" id="PF01494">
    <property type="entry name" value="FAD_binding_3"/>
    <property type="match status" value="1"/>
</dbReference>
<organism evidence="4 5">
    <name type="scientific">Amycolatopsis ultiminotia</name>
    <dbReference type="NCBI Taxonomy" id="543629"/>
    <lineage>
        <taxon>Bacteria</taxon>
        <taxon>Bacillati</taxon>
        <taxon>Actinomycetota</taxon>
        <taxon>Actinomycetes</taxon>
        <taxon>Pseudonocardiales</taxon>
        <taxon>Pseudonocardiaceae</taxon>
        <taxon>Amycolatopsis</taxon>
    </lineage>
</organism>
<proteinExistence type="predicted"/>
<dbReference type="PANTHER" id="PTHR43004">
    <property type="entry name" value="TRK SYSTEM POTASSIUM UPTAKE PROTEIN"/>
    <property type="match status" value="1"/>
</dbReference>
<dbReference type="Gene3D" id="3.30.9.10">
    <property type="entry name" value="D-Amino Acid Oxidase, subunit A, domain 2"/>
    <property type="match status" value="1"/>
</dbReference>
<keyword evidence="2" id="KW-0274">FAD</keyword>
<dbReference type="Proteomes" id="UP001500689">
    <property type="component" value="Unassembled WGS sequence"/>
</dbReference>
<accession>A0ABP6X6B1</accession>
<evidence type="ECO:0000313" key="4">
    <source>
        <dbReference type="EMBL" id="GAA3562228.1"/>
    </source>
</evidence>
<dbReference type="InterPro" id="IPR002938">
    <property type="entry name" value="FAD-bd"/>
</dbReference>
<keyword evidence="5" id="KW-1185">Reference proteome</keyword>
<dbReference type="Gene3D" id="3.50.50.60">
    <property type="entry name" value="FAD/NAD(P)-binding domain"/>
    <property type="match status" value="1"/>
</dbReference>
<dbReference type="NCBIfam" id="NF006091">
    <property type="entry name" value="PRK08243.1"/>
    <property type="match status" value="1"/>
</dbReference>
<evidence type="ECO:0000313" key="5">
    <source>
        <dbReference type="Proteomes" id="UP001500689"/>
    </source>
</evidence>
<comment type="caution">
    <text evidence="4">The sequence shown here is derived from an EMBL/GenBank/DDBJ whole genome shotgun (WGS) entry which is preliminary data.</text>
</comment>
<dbReference type="EMBL" id="BAAAZN010000012">
    <property type="protein sequence ID" value="GAA3562228.1"/>
    <property type="molecule type" value="Genomic_DNA"/>
</dbReference>
<sequence>MSVAGVEVPVVVAGAGPSGLVLASILHEAGIPVVVLERASREHVEQRARAGLVEYRTVCTLREHGLADGLLRSATTHRRCEFRYAGERFTLDYGRFTGERMHYVYPQQLLVRDLLTGLLDRGGDVRFETPVTEVTGLTGDHAMVRFVDRDGTAGSVRTSFVAGCDGDLGACRKAVPAEKLPMVTKDYRTNLLAVLSATRPLDRDMVYALHPDGCAIHALRTSETSRYYLQVDRADRPADWSEQRIWAELGGRFAVADGPMPRPGPILETGLLAMRTAVTEHPRYGRLFLVGDAAHIITPFGGKGMNLAIADAADLAAALVAAIRSGDETGLAEYPAGVRRRTWATQEFSHGMIDLLCRPDGQDREFRHRVQCARLAKWQQSPADAAGFARDYVG</sequence>
<dbReference type="PANTHER" id="PTHR43004:SF3">
    <property type="entry name" value="P-HYDROXYBENZOATE HYDROXYLASE"/>
    <property type="match status" value="1"/>
</dbReference>
<protein>
    <submittedName>
        <fullName evidence="4">4-hydroxybenzoate 3-monooxygenase</fullName>
    </submittedName>
</protein>
<gene>
    <name evidence="4" type="ORF">GCM10022222_52420</name>
</gene>
<evidence type="ECO:0000256" key="1">
    <source>
        <dbReference type="ARBA" id="ARBA00022630"/>
    </source>
</evidence>
<evidence type="ECO:0000259" key="3">
    <source>
        <dbReference type="Pfam" id="PF01494"/>
    </source>
</evidence>
<evidence type="ECO:0000256" key="2">
    <source>
        <dbReference type="ARBA" id="ARBA00022827"/>
    </source>
</evidence>
<dbReference type="PRINTS" id="PR00420">
    <property type="entry name" value="RNGMNOXGNASE"/>
</dbReference>
<dbReference type="InterPro" id="IPR050641">
    <property type="entry name" value="RIFMO-like"/>
</dbReference>
<dbReference type="InterPro" id="IPR036188">
    <property type="entry name" value="FAD/NAD-bd_sf"/>
</dbReference>
<dbReference type="SUPFAM" id="SSF51905">
    <property type="entry name" value="FAD/NAD(P)-binding domain"/>
    <property type="match status" value="1"/>
</dbReference>
<keyword evidence="1" id="KW-0285">Flavoprotein</keyword>